<dbReference type="EMBL" id="FNCG01000009">
    <property type="protein sequence ID" value="SDH37427.1"/>
    <property type="molecule type" value="Genomic_DNA"/>
</dbReference>
<gene>
    <name evidence="1" type="ORF">SAMN05192573_10975</name>
</gene>
<accession>A0A1G8BW23</accession>
<sequence>MISVNEETPLSLKIYYFNQVPVSNYPVSILSFVQFYTYRKNYDPTIMISQTVKPGMNYKPQPTMSIPISMLAYTVFWYK</sequence>
<evidence type="ECO:0000313" key="1">
    <source>
        <dbReference type="EMBL" id="SDH37427.1"/>
    </source>
</evidence>
<reference evidence="2" key="1">
    <citation type="submission" date="2016-10" db="EMBL/GenBank/DDBJ databases">
        <authorList>
            <person name="Varghese N."/>
            <person name="Submissions S."/>
        </authorList>
    </citation>
    <scope>NUCLEOTIDE SEQUENCE [LARGE SCALE GENOMIC DNA]</scope>
    <source>
        <strain evidence="2">Gh-67</strain>
    </source>
</reference>
<proteinExistence type="predicted"/>
<evidence type="ECO:0000313" key="2">
    <source>
        <dbReference type="Proteomes" id="UP000199705"/>
    </source>
</evidence>
<keyword evidence="2" id="KW-1185">Reference proteome</keyword>
<name>A0A1G8BW23_9SPHI</name>
<dbReference type="Proteomes" id="UP000199705">
    <property type="component" value="Unassembled WGS sequence"/>
</dbReference>
<protein>
    <submittedName>
        <fullName evidence="1">Uncharacterized protein</fullName>
    </submittedName>
</protein>
<dbReference type="AlphaFoldDB" id="A0A1G8BW23"/>
<organism evidence="1 2">
    <name type="scientific">Mucilaginibacter gossypii</name>
    <dbReference type="NCBI Taxonomy" id="551996"/>
    <lineage>
        <taxon>Bacteria</taxon>
        <taxon>Pseudomonadati</taxon>
        <taxon>Bacteroidota</taxon>
        <taxon>Sphingobacteriia</taxon>
        <taxon>Sphingobacteriales</taxon>
        <taxon>Sphingobacteriaceae</taxon>
        <taxon>Mucilaginibacter</taxon>
    </lineage>
</organism>